<evidence type="ECO:0000256" key="5">
    <source>
        <dbReference type="ARBA" id="ARBA00022692"/>
    </source>
</evidence>
<evidence type="ECO:0000256" key="6">
    <source>
        <dbReference type="ARBA" id="ARBA00022989"/>
    </source>
</evidence>
<protein>
    <submittedName>
        <fullName evidence="11">Uncharacterized protein</fullName>
    </submittedName>
</protein>
<dbReference type="Proteomes" id="UP000289738">
    <property type="component" value="Chromosome A09"/>
</dbReference>
<proteinExistence type="predicted"/>
<comment type="subcellular location">
    <subcellularLocation>
        <location evidence="1">Membrane</location>
        <topology evidence="1">Multi-pass membrane protein</topology>
    </subcellularLocation>
</comment>
<dbReference type="SUPFAM" id="SSF161077">
    <property type="entry name" value="Photosystem II antenna protein-like"/>
    <property type="match status" value="1"/>
</dbReference>
<keyword evidence="9" id="KW-0604">Photosystem II</keyword>
<keyword evidence="3" id="KW-0602">Photosynthesis</keyword>
<dbReference type="Gene3D" id="1.10.10.670">
    <property type="entry name" value="photosystem ii from thermosynechococcus elongatus"/>
    <property type="match status" value="1"/>
</dbReference>
<evidence type="ECO:0000256" key="1">
    <source>
        <dbReference type="ARBA" id="ARBA00004141"/>
    </source>
</evidence>
<dbReference type="InterPro" id="IPR000932">
    <property type="entry name" value="PS_antenna-like"/>
</dbReference>
<keyword evidence="6" id="KW-1133">Transmembrane helix</keyword>
<dbReference type="GO" id="GO:0009767">
    <property type="term" value="P:photosynthetic electron transport chain"/>
    <property type="evidence" value="ECO:0007669"/>
    <property type="project" value="InterPro"/>
</dbReference>
<keyword evidence="5" id="KW-0812">Transmembrane</keyword>
<dbReference type="GO" id="GO:0016168">
    <property type="term" value="F:chlorophyll binding"/>
    <property type="evidence" value="ECO:0007669"/>
    <property type="project" value="UniProtKB-KW"/>
</dbReference>
<dbReference type="GO" id="GO:0009523">
    <property type="term" value="C:photosystem II"/>
    <property type="evidence" value="ECO:0007669"/>
    <property type="project" value="UniProtKB-KW"/>
</dbReference>
<dbReference type="Pfam" id="PF00421">
    <property type="entry name" value="PSII"/>
    <property type="match status" value="1"/>
</dbReference>
<evidence type="ECO:0000256" key="7">
    <source>
        <dbReference type="ARBA" id="ARBA00022991"/>
    </source>
</evidence>
<evidence type="ECO:0000256" key="10">
    <source>
        <dbReference type="SAM" id="SignalP"/>
    </source>
</evidence>
<reference evidence="11 12" key="1">
    <citation type="submission" date="2019-01" db="EMBL/GenBank/DDBJ databases">
        <title>Sequencing of cultivated peanut Arachis hypogaea provides insights into genome evolution and oil improvement.</title>
        <authorList>
            <person name="Chen X."/>
        </authorList>
    </citation>
    <scope>NUCLEOTIDE SEQUENCE [LARGE SCALE GENOMIC DNA]</scope>
    <source>
        <strain evidence="12">cv. Fuhuasheng</strain>
        <tissue evidence="11">Leaves</tissue>
    </source>
</reference>
<evidence type="ECO:0000256" key="9">
    <source>
        <dbReference type="ARBA" id="ARBA00023276"/>
    </source>
</evidence>
<evidence type="ECO:0000256" key="4">
    <source>
        <dbReference type="ARBA" id="ARBA00022640"/>
    </source>
</evidence>
<dbReference type="InterPro" id="IPR036001">
    <property type="entry name" value="PS_II_antenna-like_sf"/>
</dbReference>
<keyword evidence="4" id="KW-0934">Plastid</keyword>
<comment type="caution">
    <text evidence="11">The sequence shown here is derived from an EMBL/GenBank/DDBJ whole genome shotgun (WGS) entry which is preliminary data.</text>
</comment>
<name>A0A445BKL8_ARAHY</name>
<evidence type="ECO:0000313" key="11">
    <source>
        <dbReference type="EMBL" id="RYR39235.1"/>
    </source>
</evidence>
<keyword evidence="10" id="KW-0732">Signal</keyword>
<evidence type="ECO:0000313" key="12">
    <source>
        <dbReference type="Proteomes" id="UP000289738"/>
    </source>
</evidence>
<evidence type="ECO:0000256" key="2">
    <source>
        <dbReference type="ARBA" id="ARBA00022494"/>
    </source>
</evidence>
<sequence length="141" mass="15722">MRFLVVLLIASLLVDKAEIKCGGMYGRLYCNTLSIKAHASDCFNNTAYSSEFYGPISPEASQTQAFTFLVRDQRLGINVGSAQGPIDLGKYLMHSLIGEVIFGGETMRFWDLCDPWLEPLPQEQRTMSVVRGVNPPVLQIF</sequence>
<evidence type="ECO:0000256" key="8">
    <source>
        <dbReference type="ARBA" id="ARBA00023136"/>
    </source>
</evidence>
<feature type="signal peptide" evidence="10">
    <location>
        <begin position="1"/>
        <end position="19"/>
    </location>
</feature>
<keyword evidence="12" id="KW-1185">Reference proteome</keyword>
<accession>A0A445BKL8</accession>
<keyword evidence="8" id="KW-0472">Membrane</keyword>
<dbReference type="AlphaFoldDB" id="A0A445BKL8"/>
<keyword evidence="7" id="KW-0157">Chromophore</keyword>
<keyword evidence="2" id="KW-0148">Chlorophyll</keyword>
<dbReference type="STRING" id="3818.A0A445BKL8"/>
<dbReference type="InterPro" id="IPR044900">
    <property type="entry name" value="PSII_PsbC_sf"/>
</dbReference>
<gene>
    <name evidence="11" type="ORF">Ahy_A09g044735</name>
</gene>
<dbReference type="EMBL" id="SDMP01000009">
    <property type="protein sequence ID" value="RYR39235.1"/>
    <property type="molecule type" value="Genomic_DNA"/>
</dbReference>
<feature type="chain" id="PRO_5019505374" evidence="10">
    <location>
        <begin position="20"/>
        <end position="141"/>
    </location>
</feature>
<evidence type="ECO:0000256" key="3">
    <source>
        <dbReference type="ARBA" id="ARBA00022531"/>
    </source>
</evidence>
<organism evidence="11 12">
    <name type="scientific">Arachis hypogaea</name>
    <name type="common">Peanut</name>
    <dbReference type="NCBI Taxonomy" id="3818"/>
    <lineage>
        <taxon>Eukaryota</taxon>
        <taxon>Viridiplantae</taxon>
        <taxon>Streptophyta</taxon>
        <taxon>Embryophyta</taxon>
        <taxon>Tracheophyta</taxon>
        <taxon>Spermatophyta</taxon>
        <taxon>Magnoliopsida</taxon>
        <taxon>eudicotyledons</taxon>
        <taxon>Gunneridae</taxon>
        <taxon>Pentapetalae</taxon>
        <taxon>rosids</taxon>
        <taxon>fabids</taxon>
        <taxon>Fabales</taxon>
        <taxon>Fabaceae</taxon>
        <taxon>Papilionoideae</taxon>
        <taxon>50 kb inversion clade</taxon>
        <taxon>dalbergioids sensu lato</taxon>
        <taxon>Dalbergieae</taxon>
        <taxon>Pterocarpus clade</taxon>
        <taxon>Arachis</taxon>
    </lineage>
</organism>